<organism evidence="8 9">
    <name type="scientific">Diaphorina citri</name>
    <name type="common">Asian citrus psyllid</name>
    <dbReference type="NCBI Taxonomy" id="121845"/>
    <lineage>
        <taxon>Eukaryota</taxon>
        <taxon>Metazoa</taxon>
        <taxon>Ecdysozoa</taxon>
        <taxon>Arthropoda</taxon>
        <taxon>Hexapoda</taxon>
        <taxon>Insecta</taxon>
        <taxon>Pterygota</taxon>
        <taxon>Neoptera</taxon>
        <taxon>Paraneoptera</taxon>
        <taxon>Hemiptera</taxon>
        <taxon>Sternorrhyncha</taxon>
        <taxon>Psylloidea</taxon>
        <taxon>Psyllidae</taxon>
        <taxon>Diaphorininae</taxon>
        <taxon>Diaphorina</taxon>
    </lineage>
</organism>
<evidence type="ECO:0000256" key="3">
    <source>
        <dbReference type="ARBA" id="ARBA00022771"/>
    </source>
</evidence>
<feature type="region of interest" description="Disordered" evidence="6">
    <location>
        <begin position="277"/>
        <end position="302"/>
    </location>
</feature>
<evidence type="ECO:0000313" key="8">
    <source>
        <dbReference type="Proteomes" id="UP000079169"/>
    </source>
</evidence>
<dbReference type="GO" id="GO:0000981">
    <property type="term" value="F:DNA-binding transcription factor activity, RNA polymerase II-specific"/>
    <property type="evidence" value="ECO:0007669"/>
    <property type="project" value="TreeGrafter"/>
</dbReference>
<dbReference type="PANTHER" id="PTHR14196:SF10">
    <property type="entry name" value="C2H2-TYPE DOMAIN-CONTAINING PROTEIN"/>
    <property type="match status" value="1"/>
</dbReference>
<evidence type="ECO:0000313" key="9">
    <source>
        <dbReference type="RefSeq" id="XP_008472186.1"/>
    </source>
</evidence>
<feature type="compositionally biased region" description="Low complexity" evidence="6">
    <location>
        <begin position="23"/>
        <end position="33"/>
    </location>
</feature>
<protein>
    <submittedName>
        <fullName evidence="9">Zinc finger E-box-binding homeobox 1</fullName>
    </submittedName>
</protein>
<name>A0A1S3D1B4_DIACI</name>
<dbReference type="FunFam" id="3.30.160.60:FF:000710">
    <property type="entry name" value="Zinc finger protein 768"/>
    <property type="match status" value="1"/>
</dbReference>
<accession>A0A1S3D1B4</accession>
<dbReference type="SMART" id="SM00355">
    <property type="entry name" value="ZnF_C2H2"/>
    <property type="match status" value="2"/>
</dbReference>
<dbReference type="InterPro" id="IPR036236">
    <property type="entry name" value="Znf_C2H2_sf"/>
</dbReference>
<dbReference type="GO" id="GO:0009880">
    <property type="term" value="P:embryonic pattern specification"/>
    <property type="evidence" value="ECO:0007669"/>
    <property type="project" value="TreeGrafter"/>
</dbReference>
<keyword evidence="1" id="KW-0479">Metal-binding</keyword>
<dbReference type="GO" id="GO:0005634">
    <property type="term" value="C:nucleus"/>
    <property type="evidence" value="ECO:0007669"/>
    <property type="project" value="TreeGrafter"/>
</dbReference>
<proteinExistence type="predicted"/>
<keyword evidence="9" id="KW-0371">Homeobox</keyword>
<dbReference type="GeneID" id="103509354"/>
<dbReference type="GO" id="GO:0000977">
    <property type="term" value="F:RNA polymerase II transcription regulatory region sequence-specific DNA binding"/>
    <property type="evidence" value="ECO:0007669"/>
    <property type="project" value="TreeGrafter"/>
</dbReference>
<evidence type="ECO:0000256" key="4">
    <source>
        <dbReference type="ARBA" id="ARBA00022833"/>
    </source>
</evidence>
<dbReference type="Proteomes" id="UP000079169">
    <property type="component" value="Unplaced"/>
</dbReference>
<dbReference type="PROSITE" id="PS50157">
    <property type="entry name" value="ZINC_FINGER_C2H2_2"/>
    <property type="match status" value="2"/>
</dbReference>
<keyword evidence="8" id="KW-1185">Reference proteome</keyword>
<feature type="region of interest" description="Disordered" evidence="6">
    <location>
        <begin position="366"/>
        <end position="390"/>
    </location>
</feature>
<evidence type="ECO:0000256" key="1">
    <source>
        <dbReference type="ARBA" id="ARBA00022723"/>
    </source>
</evidence>
<keyword evidence="3 5" id="KW-0863">Zinc-finger</keyword>
<keyword evidence="4" id="KW-0862">Zinc</keyword>
<dbReference type="PaxDb" id="121845-A0A1S3D1B4"/>
<dbReference type="GO" id="GO:0008270">
    <property type="term" value="F:zinc ion binding"/>
    <property type="evidence" value="ECO:0007669"/>
    <property type="project" value="UniProtKB-KW"/>
</dbReference>
<feature type="compositionally biased region" description="Low complexity" evidence="6">
    <location>
        <begin position="69"/>
        <end position="82"/>
    </location>
</feature>
<keyword evidence="9" id="KW-0238">DNA-binding</keyword>
<dbReference type="InterPro" id="IPR050717">
    <property type="entry name" value="C2H2-ZF_Transcription_Reg"/>
</dbReference>
<dbReference type="GO" id="GO:0048619">
    <property type="term" value="P:embryonic hindgut morphogenesis"/>
    <property type="evidence" value="ECO:0007669"/>
    <property type="project" value="TreeGrafter"/>
</dbReference>
<dbReference type="AlphaFoldDB" id="A0A1S3D1B4"/>
<dbReference type="RefSeq" id="XP_008472186.1">
    <property type="nucleotide sequence ID" value="XM_008473964.3"/>
</dbReference>
<dbReference type="PROSITE" id="PS00028">
    <property type="entry name" value="ZINC_FINGER_C2H2_1"/>
    <property type="match status" value="2"/>
</dbReference>
<feature type="compositionally biased region" description="Low complexity" evidence="6">
    <location>
        <begin position="372"/>
        <end position="383"/>
    </location>
</feature>
<evidence type="ECO:0000256" key="6">
    <source>
        <dbReference type="SAM" id="MobiDB-lite"/>
    </source>
</evidence>
<sequence length="390" mass="42860">MAVPEACDTSETNIIYTTLTSLSNDPSSPSISLEDTSVNSTSTPSDPMSTWYHPPVSISTSGGGSQQDASPTISTASSTTPALDGKVPNIEDLDRYLNIIPATSSQNYTNTYSDSSGYEWKQDSGDPGGSLCEASNLCEPSGTICEAGTLWKQPTEDNDSLLRNALEGKSVFKYNNNNNNNEFVLTIKEENAGNISNLVLDNQNISTIIYPIDSNSSQSIDEILQNINTHYETSVDEFNNNNTEYNKVNGESIEIYYAIDNNINVNYIPNNTITSSVPGSTVKKKKTKNKNNNHTNHNNNELINGKKERSLHYCEICNKGFKDKYSVNVHVRTHTGEKPFPCKICCKTFRQKAHLAKHFQTHLAPATHTTKSSNSGVNSSNSNKIKIMKT</sequence>
<evidence type="ECO:0000259" key="7">
    <source>
        <dbReference type="PROSITE" id="PS50157"/>
    </source>
</evidence>
<feature type="domain" description="C2H2-type" evidence="7">
    <location>
        <begin position="312"/>
        <end position="339"/>
    </location>
</feature>
<dbReference type="SUPFAM" id="SSF57667">
    <property type="entry name" value="beta-beta-alpha zinc fingers"/>
    <property type="match status" value="1"/>
</dbReference>
<feature type="region of interest" description="Disordered" evidence="6">
    <location>
        <begin position="23"/>
        <end position="87"/>
    </location>
</feature>
<dbReference type="KEGG" id="dci:103509354"/>
<reference evidence="9" key="1">
    <citation type="submission" date="2025-08" db="UniProtKB">
        <authorList>
            <consortium name="RefSeq"/>
        </authorList>
    </citation>
    <scope>IDENTIFICATION</scope>
</reference>
<feature type="compositionally biased region" description="Basic residues" evidence="6">
    <location>
        <begin position="282"/>
        <end position="291"/>
    </location>
</feature>
<dbReference type="Pfam" id="PF00096">
    <property type="entry name" value="zf-C2H2"/>
    <property type="match status" value="1"/>
</dbReference>
<feature type="compositionally biased region" description="Polar residues" evidence="6">
    <location>
        <begin position="34"/>
        <end position="48"/>
    </location>
</feature>
<gene>
    <name evidence="9" type="primary">LOC103509354</name>
</gene>
<dbReference type="Gene3D" id="3.30.160.60">
    <property type="entry name" value="Classic Zinc Finger"/>
    <property type="match status" value="2"/>
</dbReference>
<dbReference type="InterPro" id="IPR013087">
    <property type="entry name" value="Znf_C2H2_type"/>
</dbReference>
<evidence type="ECO:0000256" key="2">
    <source>
        <dbReference type="ARBA" id="ARBA00022737"/>
    </source>
</evidence>
<keyword evidence="2" id="KW-0677">Repeat</keyword>
<evidence type="ECO:0000256" key="5">
    <source>
        <dbReference type="PROSITE-ProRule" id="PRU00042"/>
    </source>
</evidence>
<dbReference type="STRING" id="121845.A0A1S3D1B4"/>
<dbReference type="PANTHER" id="PTHR14196">
    <property type="entry name" value="ODD-SKIPPED - RELATED"/>
    <property type="match status" value="1"/>
</dbReference>
<feature type="domain" description="C2H2-type" evidence="7">
    <location>
        <begin position="340"/>
        <end position="367"/>
    </location>
</feature>
<dbReference type="FunFam" id="3.30.160.60:FF:000096">
    <property type="entry name" value="Zinc finger and BTB domain-containing protein 18 isoform 1"/>
    <property type="match status" value="1"/>
</dbReference>